<organism evidence="2 3">
    <name type="scientific">Rubroshorea leprosula</name>
    <dbReference type="NCBI Taxonomy" id="152421"/>
    <lineage>
        <taxon>Eukaryota</taxon>
        <taxon>Viridiplantae</taxon>
        <taxon>Streptophyta</taxon>
        <taxon>Embryophyta</taxon>
        <taxon>Tracheophyta</taxon>
        <taxon>Spermatophyta</taxon>
        <taxon>Magnoliopsida</taxon>
        <taxon>eudicotyledons</taxon>
        <taxon>Gunneridae</taxon>
        <taxon>Pentapetalae</taxon>
        <taxon>rosids</taxon>
        <taxon>malvids</taxon>
        <taxon>Malvales</taxon>
        <taxon>Dipterocarpaceae</taxon>
        <taxon>Rubroshorea</taxon>
    </lineage>
</organism>
<protein>
    <submittedName>
        <fullName evidence="2">Uncharacterized protein</fullName>
    </submittedName>
</protein>
<proteinExistence type="predicted"/>
<feature type="region of interest" description="Disordered" evidence="1">
    <location>
        <begin position="1"/>
        <end position="59"/>
    </location>
</feature>
<dbReference type="AlphaFoldDB" id="A0AAV5M9L3"/>
<keyword evidence="3" id="KW-1185">Reference proteome</keyword>
<comment type="caution">
    <text evidence="2">The sequence shown here is derived from an EMBL/GenBank/DDBJ whole genome shotgun (WGS) entry which is preliminary data.</text>
</comment>
<name>A0AAV5M9L3_9ROSI</name>
<sequence length="59" mass="6541">MDNSSKSKEKREINFLSDDQRDFRESKNNNGTSKESDSSKVEKASGGSTLSCLNPKVKT</sequence>
<feature type="compositionally biased region" description="Basic and acidic residues" evidence="1">
    <location>
        <begin position="34"/>
        <end position="43"/>
    </location>
</feature>
<reference evidence="2 3" key="1">
    <citation type="journal article" date="2021" name="Commun. Biol.">
        <title>The genome of Shorea leprosula (Dipterocarpaceae) highlights the ecological relevance of drought in aseasonal tropical rainforests.</title>
        <authorList>
            <person name="Ng K.K.S."/>
            <person name="Kobayashi M.J."/>
            <person name="Fawcett J.A."/>
            <person name="Hatakeyama M."/>
            <person name="Paape T."/>
            <person name="Ng C.H."/>
            <person name="Ang C.C."/>
            <person name="Tnah L.H."/>
            <person name="Lee C.T."/>
            <person name="Nishiyama T."/>
            <person name="Sese J."/>
            <person name="O'Brien M.J."/>
            <person name="Copetti D."/>
            <person name="Mohd Noor M.I."/>
            <person name="Ong R.C."/>
            <person name="Putra M."/>
            <person name="Sireger I.Z."/>
            <person name="Indrioko S."/>
            <person name="Kosugi Y."/>
            <person name="Izuno A."/>
            <person name="Isagi Y."/>
            <person name="Lee S.L."/>
            <person name="Shimizu K.K."/>
        </authorList>
    </citation>
    <scope>NUCLEOTIDE SEQUENCE [LARGE SCALE GENOMIC DNA]</scope>
    <source>
        <strain evidence="2">214</strain>
    </source>
</reference>
<evidence type="ECO:0000313" key="2">
    <source>
        <dbReference type="EMBL" id="GKV45322.1"/>
    </source>
</evidence>
<accession>A0AAV5M9L3</accession>
<dbReference type="Proteomes" id="UP001054252">
    <property type="component" value="Unassembled WGS sequence"/>
</dbReference>
<evidence type="ECO:0000313" key="3">
    <source>
        <dbReference type="Proteomes" id="UP001054252"/>
    </source>
</evidence>
<evidence type="ECO:0000256" key="1">
    <source>
        <dbReference type="SAM" id="MobiDB-lite"/>
    </source>
</evidence>
<feature type="compositionally biased region" description="Basic and acidic residues" evidence="1">
    <location>
        <begin position="1"/>
        <end position="27"/>
    </location>
</feature>
<dbReference type="EMBL" id="BPVZ01000193">
    <property type="protein sequence ID" value="GKV45322.1"/>
    <property type="molecule type" value="Genomic_DNA"/>
</dbReference>
<gene>
    <name evidence="2" type="ORF">SLEP1_g52427</name>
</gene>